<evidence type="ECO:0000256" key="2">
    <source>
        <dbReference type="SAM" id="Phobius"/>
    </source>
</evidence>
<proteinExistence type="predicted"/>
<dbReference type="KEGG" id="mphn:HGG64_00870"/>
<dbReference type="RefSeq" id="WP_169580513.1">
    <property type="nucleotide sequence ID" value="NZ_CP051480.1"/>
</dbReference>
<dbReference type="InterPro" id="IPR058860">
    <property type="entry name" value="MIB_M2"/>
</dbReference>
<dbReference type="Pfam" id="PF26361">
    <property type="entry name" value="MIB_arm"/>
    <property type="match status" value="1"/>
</dbReference>
<feature type="domain" description="IgG-blocking virulence" evidence="4">
    <location>
        <begin position="400"/>
        <end position="600"/>
    </location>
</feature>
<feature type="transmembrane region" description="Helical" evidence="2">
    <location>
        <begin position="12"/>
        <end position="33"/>
    </location>
</feature>
<dbReference type="NCBIfam" id="TIGR04526">
    <property type="entry name" value="predic_Ig_block"/>
    <property type="match status" value="1"/>
</dbReference>
<evidence type="ECO:0000259" key="5">
    <source>
        <dbReference type="Pfam" id="PF26361"/>
    </source>
</evidence>
<dbReference type="NCBIfam" id="TIGR04524">
    <property type="entry name" value="mycoplas_M_dom"/>
    <property type="match status" value="1"/>
</dbReference>
<evidence type="ECO:0000259" key="4">
    <source>
        <dbReference type="Pfam" id="PF26360"/>
    </source>
</evidence>
<dbReference type="EMBL" id="CP051480">
    <property type="protein sequence ID" value="QJG66690.1"/>
    <property type="molecule type" value="Genomic_DNA"/>
</dbReference>
<gene>
    <name evidence="7" type="ORF">HGG64_00870</name>
</gene>
<dbReference type="Pfam" id="PF26364">
    <property type="entry name" value="MIB_M2"/>
    <property type="match status" value="1"/>
</dbReference>
<feature type="domain" description="Mycoplasma virulence signal" evidence="3">
    <location>
        <begin position="1"/>
        <end position="31"/>
    </location>
</feature>
<dbReference type="InterPro" id="IPR030941">
    <property type="entry name" value="Predic_Ig_block"/>
</dbReference>
<keyword evidence="2" id="KW-0472">Membrane</keyword>
<evidence type="ECO:0000313" key="7">
    <source>
        <dbReference type="EMBL" id="QJG66690.1"/>
    </source>
</evidence>
<keyword evidence="1" id="KW-0175">Coiled coil</keyword>
<dbReference type="Pfam" id="PF09610">
    <property type="entry name" value="Myco_arth_vir_N"/>
    <property type="match status" value="1"/>
</dbReference>
<feature type="domain" description="Mycoplasma immunoglobulin binding protein M2" evidence="6">
    <location>
        <begin position="610"/>
        <end position="797"/>
    </location>
</feature>
<feature type="domain" description="Mycoplasma immunoglobulin binding protein arm" evidence="5">
    <location>
        <begin position="191"/>
        <end position="396"/>
    </location>
</feature>
<dbReference type="Pfam" id="PF26360">
    <property type="entry name" value="MIB_M1"/>
    <property type="match status" value="1"/>
</dbReference>
<sequence>MSFLKKRKNRILLGVIVATVTTSVAIGAGLYFLNSDSKRNNFTSISSSEINAQLINKENLDIQNASQSINDNNLKQIEIPPKIVPKEEKIIVAPDIRKPEVKKDEKPKEKEEKQTPKPIVEKIETDKFKPPKLDAEDLNDSEETYITFSGLKVKVRIRKPGRLIDPKYKHLANREPYLNNIVGKILYVEVTEELRQKNRSNAQSSLKSNVHPEILKEFKTGQEKDIKAVIRQNRATQYYINLFDKYKRLFDNGDKVKEFLTPHGMSIYDKDIKQKYIDEVNRLQEEKRKKKIEFEEYIKNKPQERDKNGEYTEEFNKYSKRFEEFDLEIKEIDDKIQDAKDYKYSQLIANLDYSKFTKTSDRLDNDLHQGLVISPNEPNVYINADGTLDSYAQSPLLNEVTSRNERDNSQKRAFGIPGYFGRSPDSVNEGSYEGWNREDVTKTQEFQFLHIQDDEGIKIHKLTKKADSKVETKRNVGYVVTIDASNRKGYAKTLKLIQDLIKNKKEITSYRIKNIGLTDNNQAFYEIFQALPEKLPQLELFFEGSNTSALLALENKLIDELSIYTTGNSLADHWSINPYALKNVAWVNNLDYNVSFDYPKNARITSRITFDSISFDESDFKQGLNRINEGLKIAYWIRNNEPIFQGGLGPGLDPDNNEKGNSYPVGLDLTRVPSMKSLKGLEFKKESTDPDSSKRRLKRIGLFNDDTIFTIDVSDLNEGQFDILDTNPMAQPRSKIYFSNGNRTRRIHLTNKNNINLNSSGKSNLNILLNYSPDNFSRSTNIEIDKNDAKLVSDLSGFSVTEFVGIQLA</sequence>
<dbReference type="Proteomes" id="UP000501728">
    <property type="component" value="Chromosome"/>
</dbReference>
<organism evidence="7 8">
    <name type="scientific">Mycoplasma phocoeninasale</name>
    <dbReference type="NCBI Taxonomy" id="2726117"/>
    <lineage>
        <taxon>Bacteria</taxon>
        <taxon>Bacillati</taxon>
        <taxon>Mycoplasmatota</taxon>
        <taxon>Mollicutes</taxon>
        <taxon>Mycoplasmataceae</taxon>
        <taxon>Mycoplasma</taxon>
    </lineage>
</organism>
<keyword evidence="8" id="KW-1185">Reference proteome</keyword>
<keyword evidence="2" id="KW-0812">Transmembrane</keyword>
<keyword evidence="2" id="KW-1133">Transmembrane helix</keyword>
<evidence type="ECO:0000259" key="3">
    <source>
        <dbReference type="Pfam" id="PF09610"/>
    </source>
</evidence>
<evidence type="ECO:0000259" key="6">
    <source>
        <dbReference type="Pfam" id="PF26364"/>
    </source>
</evidence>
<evidence type="ECO:0000256" key="1">
    <source>
        <dbReference type="SAM" id="Coils"/>
    </source>
</evidence>
<reference evidence="7 8" key="1">
    <citation type="submission" date="2020-04" db="EMBL/GenBank/DDBJ databases">
        <title>Novel Mycoplasma species detected in Phocoena phocoena (harbor porpoise) from the USA.</title>
        <authorList>
            <person name="Volokhov D.V."/>
        </authorList>
    </citation>
    <scope>NUCLEOTIDE SEQUENCE [LARGE SCALE GENOMIC DNA]</scope>
    <source>
        <strain evidence="7 8">C264-NAS</strain>
    </source>
</reference>
<dbReference type="InterPro" id="IPR030942">
    <property type="entry name" value="Mycoplas_M_dom"/>
</dbReference>
<accession>A0A858U2I8</accession>
<evidence type="ECO:0000313" key="8">
    <source>
        <dbReference type="Proteomes" id="UP000501728"/>
    </source>
</evidence>
<name>A0A858U2I8_9MOLU</name>
<dbReference type="AlphaFoldDB" id="A0A858U2I8"/>
<feature type="coiled-coil region" evidence="1">
    <location>
        <begin position="273"/>
        <end position="300"/>
    </location>
</feature>
<protein>
    <submittedName>
        <fullName evidence="7">Putative immunoglobulin-blocking virulence protein</fullName>
    </submittedName>
</protein>
<dbReference type="InterPro" id="IPR011732">
    <property type="entry name" value="Mycoplasma_virulence_signal"/>
</dbReference>
<dbReference type="InterPro" id="IPR058861">
    <property type="entry name" value="MIB_arm"/>
</dbReference>